<evidence type="ECO:0000259" key="3">
    <source>
        <dbReference type="PROSITE" id="PS50198"/>
    </source>
</evidence>
<evidence type="ECO:0000256" key="1">
    <source>
        <dbReference type="PROSITE-ProRule" id="PRU00278"/>
    </source>
</evidence>
<dbReference type="STRING" id="337097.BHF71_05170"/>
<dbReference type="EMBL" id="MIJF01000003">
    <property type="protein sequence ID" value="OEG00296.1"/>
    <property type="molecule type" value="Genomic_DNA"/>
</dbReference>
<organism evidence="4 5">
    <name type="scientific">Vulcanibacillus modesticaldus</name>
    <dbReference type="NCBI Taxonomy" id="337097"/>
    <lineage>
        <taxon>Bacteria</taxon>
        <taxon>Bacillati</taxon>
        <taxon>Bacillota</taxon>
        <taxon>Bacilli</taxon>
        <taxon>Bacillales</taxon>
        <taxon>Bacillaceae</taxon>
        <taxon>Vulcanibacillus</taxon>
    </lineage>
</organism>
<dbReference type="PANTHER" id="PTHR47245:SF2">
    <property type="entry name" value="PEPTIDYL-PROLYL CIS-TRANS ISOMERASE HP_0175-RELATED"/>
    <property type="match status" value="1"/>
</dbReference>
<dbReference type="RefSeq" id="WP_069655832.1">
    <property type="nucleotide sequence ID" value="NZ_MIJF01000003.1"/>
</dbReference>
<accession>A0A1D2YXG3</accession>
<feature type="chain" id="PRO_5038488489" description="PpiC domain-containing protein" evidence="2">
    <location>
        <begin position="24"/>
        <end position="302"/>
    </location>
</feature>
<dbReference type="Proteomes" id="UP000243739">
    <property type="component" value="Unassembled WGS sequence"/>
</dbReference>
<evidence type="ECO:0000313" key="5">
    <source>
        <dbReference type="Proteomes" id="UP000243739"/>
    </source>
</evidence>
<keyword evidence="2" id="KW-0732">Signal</keyword>
<keyword evidence="1" id="KW-0413">Isomerase</keyword>
<dbReference type="SUPFAM" id="SSF54534">
    <property type="entry name" value="FKBP-like"/>
    <property type="match status" value="1"/>
</dbReference>
<dbReference type="Gene3D" id="3.10.50.40">
    <property type="match status" value="1"/>
</dbReference>
<dbReference type="GO" id="GO:0003755">
    <property type="term" value="F:peptidyl-prolyl cis-trans isomerase activity"/>
    <property type="evidence" value="ECO:0007669"/>
    <property type="project" value="UniProtKB-KW"/>
</dbReference>
<evidence type="ECO:0000313" key="4">
    <source>
        <dbReference type="EMBL" id="OEG00296.1"/>
    </source>
</evidence>
<dbReference type="Pfam" id="PF13624">
    <property type="entry name" value="SurA_N_3"/>
    <property type="match status" value="1"/>
</dbReference>
<evidence type="ECO:0000256" key="2">
    <source>
        <dbReference type="SAM" id="SignalP"/>
    </source>
</evidence>
<dbReference type="InterPro" id="IPR046357">
    <property type="entry name" value="PPIase_dom_sf"/>
</dbReference>
<dbReference type="InterPro" id="IPR027304">
    <property type="entry name" value="Trigger_fact/SurA_dom_sf"/>
</dbReference>
<keyword evidence="1" id="KW-0697">Rotamase</keyword>
<dbReference type="PANTHER" id="PTHR47245">
    <property type="entry name" value="PEPTIDYLPROLYL ISOMERASE"/>
    <property type="match status" value="1"/>
</dbReference>
<dbReference type="InterPro" id="IPR050245">
    <property type="entry name" value="PrsA_foldase"/>
</dbReference>
<dbReference type="Pfam" id="PF13616">
    <property type="entry name" value="Rotamase_3"/>
    <property type="match status" value="1"/>
</dbReference>
<dbReference type="InterPro" id="IPR000297">
    <property type="entry name" value="PPIase_PpiC"/>
</dbReference>
<dbReference type="OrthoDB" id="14196at2"/>
<dbReference type="PROSITE" id="PS50198">
    <property type="entry name" value="PPIC_PPIASE_2"/>
    <property type="match status" value="1"/>
</dbReference>
<reference evidence="4 5" key="1">
    <citation type="submission" date="2016-09" db="EMBL/GenBank/DDBJ databases">
        <title>Draft genome sequence for the type strain of Vulcanibacillus modesticaldus BR, a strictly anaerobic, moderately thermophilic, and nitrate-reducing bacterium from deep sea-hydrothermal vents of the Mid-Atlantic Ridge.</title>
        <authorList>
            <person name="Abin C.A."/>
            <person name="Hollibaugh J.T."/>
        </authorList>
    </citation>
    <scope>NUCLEOTIDE SEQUENCE [LARGE SCALE GENOMIC DNA]</scope>
    <source>
        <strain evidence="4 5">BR</strain>
    </source>
</reference>
<keyword evidence="5" id="KW-1185">Reference proteome</keyword>
<sequence length="302" mass="34584">MKKINKIILGVLLLALVSIVGCSSQTEPTQKVIAKYEGGEVTEAEFNTFLSVMSYFDPSIQEYLEQLDKEQEKELKTQILKMYIGEKYLFEQAEVDPSIEEKAKTNFEIVKEKKIQESGSKEKYNELLNNLKITESDLISYMNRYYTIENYFVEKEYSENREEFTVATVSQILVAINSDRNEEEAKKLAEEVLAKLKAGEDFGKLAKEYSDDPGSKDNGGIYRDARVAFWVPEFKEAVLALPLNEISGLVKTDYGYHIIKVIDRKILRIDELSDQDRALAYNSGFGKFIVEKLPNIISEINL</sequence>
<protein>
    <recommendedName>
        <fullName evidence="3">PpiC domain-containing protein</fullName>
    </recommendedName>
</protein>
<name>A0A1D2YXG3_9BACI</name>
<dbReference type="SUPFAM" id="SSF109998">
    <property type="entry name" value="Triger factor/SurA peptide-binding domain-like"/>
    <property type="match status" value="1"/>
</dbReference>
<gene>
    <name evidence="4" type="ORF">BHF71_05170</name>
</gene>
<feature type="signal peptide" evidence="2">
    <location>
        <begin position="1"/>
        <end position="23"/>
    </location>
</feature>
<dbReference type="PROSITE" id="PS51257">
    <property type="entry name" value="PROKAR_LIPOPROTEIN"/>
    <property type="match status" value="1"/>
</dbReference>
<comment type="caution">
    <text evidence="4">The sequence shown here is derived from an EMBL/GenBank/DDBJ whole genome shotgun (WGS) entry which is preliminary data.</text>
</comment>
<dbReference type="AlphaFoldDB" id="A0A1D2YXG3"/>
<proteinExistence type="predicted"/>
<feature type="domain" description="PpiC" evidence="3">
    <location>
        <begin position="169"/>
        <end position="263"/>
    </location>
</feature>